<keyword evidence="5" id="KW-1003">Cell membrane</keyword>
<evidence type="ECO:0000256" key="13">
    <source>
        <dbReference type="ARBA" id="ARBA00023157"/>
    </source>
</evidence>
<evidence type="ECO:0000256" key="6">
    <source>
        <dbReference type="ARBA" id="ARBA00022692"/>
    </source>
</evidence>
<evidence type="ECO:0000256" key="8">
    <source>
        <dbReference type="ARBA" id="ARBA00022882"/>
    </source>
</evidence>
<keyword evidence="10" id="KW-0915">Sodium</keyword>
<dbReference type="GO" id="GO:0005272">
    <property type="term" value="F:sodium channel activity"/>
    <property type="evidence" value="ECO:0007669"/>
    <property type="project" value="UniProtKB-KW"/>
</dbReference>
<dbReference type="InterPro" id="IPR036179">
    <property type="entry name" value="Ig-like_dom_sf"/>
</dbReference>
<evidence type="ECO:0000256" key="7">
    <source>
        <dbReference type="ARBA" id="ARBA00022729"/>
    </source>
</evidence>
<evidence type="ECO:0000256" key="11">
    <source>
        <dbReference type="ARBA" id="ARBA00023065"/>
    </source>
</evidence>
<dbReference type="SUPFAM" id="SSF48726">
    <property type="entry name" value="Immunoglobulin"/>
    <property type="match status" value="1"/>
</dbReference>
<dbReference type="Proteomes" id="UP000829720">
    <property type="component" value="Unassembled WGS sequence"/>
</dbReference>
<evidence type="ECO:0000256" key="12">
    <source>
        <dbReference type="ARBA" id="ARBA00023136"/>
    </source>
</evidence>
<evidence type="ECO:0000256" key="9">
    <source>
        <dbReference type="ARBA" id="ARBA00022989"/>
    </source>
</evidence>
<dbReference type="GO" id="GO:0086005">
    <property type="term" value="P:ventricular cardiac muscle cell action potential"/>
    <property type="evidence" value="ECO:0007669"/>
    <property type="project" value="TreeGrafter"/>
</dbReference>
<dbReference type="PANTHER" id="PTHR10546:SF1">
    <property type="entry name" value="SODIUM CHANNEL SUBUNIT BETA-3"/>
    <property type="match status" value="1"/>
</dbReference>
<dbReference type="InterPro" id="IPR003599">
    <property type="entry name" value="Ig_sub"/>
</dbReference>
<dbReference type="PROSITE" id="PS50835">
    <property type="entry name" value="IG_LIKE"/>
    <property type="match status" value="1"/>
</dbReference>
<evidence type="ECO:0000256" key="3">
    <source>
        <dbReference type="ARBA" id="ARBA00022448"/>
    </source>
</evidence>
<dbReference type="SMART" id="SM00409">
    <property type="entry name" value="IG"/>
    <property type="match status" value="1"/>
</dbReference>
<dbReference type="FunFam" id="2.60.40.10:FF:000375">
    <property type="entry name" value="Sodium channel beta 1 subunit"/>
    <property type="match status" value="1"/>
</dbReference>
<evidence type="ECO:0000256" key="20">
    <source>
        <dbReference type="SAM" id="SignalP"/>
    </source>
</evidence>
<keyword evidence="23" id="KW-1185">Reference proteome</keyword>
<evidence type="ECO:0000256" key="10">
    <source>
        <dbReference type="ARBA" id="ARBA00023053"/>
    </source>
</evidence>
<organism evidence="22 23">
    <name type="scientific">Albula goreensis</name>
    <dbReference type="NCBI Taxonomy" id="1534307"/>
    <lineage>
        <taxon>Eukaryota</taxon>
        <taxon>Metazoa</taxon>
        <taxon>Chordata</taxon>
        <taxon>Craniata</taxon>
        <taxon>Vertebrata</taxon>
        <taxon>Euteleostomi</taxon>
        <taxon>Actinopterygii</taxon>
        <taxon>Neopterygii</taxon>
        <taxon>Teleostei</taxon>
        <taxon>Albuliformes</taxon>
        <taxon>Albulidae</taxon>
        <taxon>Albula</taxon>
    </lineage>
</organism>
<dbReference type="Gene3D" id="2.60.40.10">
    <property type="entry name" value="Immunoglobulins"/>
    <property type="match status" value="1"/>
</dbReference>
<dbReference type="InterPro" id="IPR007110">
    <property type="entry name" value="Ig-like_dom"/>
</dbReference>
<evidence type="ECO:0000313" key="22">
    <source>
        <dbReference type="EMBL" id="KAI1893479.1"/>
    </source>
</evidence>
<dbReference type="GO" id="GO:0086091">
    <property type="term" value="P:regulation of heart rate by cardiac conduction"/>
    <property type="evidence" value="ECO:0007669"/>
    <property type="project" value="TreeGrafter"/>
</dbReference>
<keyword evidence="16" id="KW-0407">Ion channel</keyword>
<keyword evidence="13" id="KW-1015">Disulfide bond</keyword>
<keyword evidence="4" id="KW-0894">Sodium channel</keyword>
<name>A0A8T3D7E7_9TELE</name>
<proteinExistence type="inferred from homology"/>
<dbReference type="GO" id="GO:0044325">
    <property type="term" value="F:transmembrane transporter binding"/>
    <property type="evidence" value="ECO:0007669"/>
    <property type="project" value="TreeGrafter"/>
</dbReference>
<dbReference type="EMBL" id="JAERUA010000011">
    <property type="protein sequence ID" value="KAI1893479.1"/>
    <property type="molecule type" value="Genomic_DNA"/>
</dbReference>
<evidence type="ECO:0000256" key="18">
    <source>
        <dbReference type="ARBA" id="ARBA00044530"/>
    </source>
</evidence>
<keyword evidence="15" id="KW-0739">Sodium transport</keyword>
<feature type="domain" description="Ig-like" evidence="21">
    <location>
        <begin position="41"/>
        <end position="139"/>
    </location>
</feature>
<evidence type="ECO:0000256" key="1">
    <source>
        <dbReference type="ARBA" id="ARBA00004251"/>
    </source>
</evidence>
<keyword evidence="11" id="KW-0406">Ion transport</keyword>
<keyword evidence="3" id="KW-0813">Transport</keyword>
<evidence type="ECO:0000256" key="14">
    <source>
        <dbReference type="ARBA" id="ARBA00023180"/>
    </source>
</evidence>
<dbReference type="InterPro" id="IPR013106">
    <property type="entry name" value="Ig_V-set"/>
</dbReference>
<dbReference type="OrthoDB" id="9440529at2759"/>
<keyword evidence="12" id="KW-0472">Membrane</keyword>
<reference evidence="22" key="1">
    <citation type="submission" date="2021-01" db="EMBL/GenBank/DDBJ databases">
        <authorList>
            <person name="Zahm M."/>
            <person name="Roques C."/>
            <person name="Cabau C."/>
            <person name="Klopp C."/>
            <person name="Donnadieu C."/>
            <person name="Jouanno E."/>
            <person name="Lampietro C."/>
            <person name="Louis A."/>
            <person name="Herpin A."/>
            <person name="Echchiki A."/>
            <person name="Berthelot C."/>
            <person name="Parey E."/>
            <person name="Roest-Crollius H."/>
            <person name="Braasch I."/>
            <person name="Postlethwait J."/>
            <person name="Bobe J."/>
            <person name="Montfort J."/>
            <person name="Bouchez O."/>
            <person name="Begum T."/>
            <person name="Mejri S."/>
            <person name="Adams A."/>
            <person name="Chen W.-J."/>
            <person name="Guiguen Y."/>
        </authorList>
    </citation>
    <scope>NUCLEOTIDE SEQUENCE</scope>
    <source>
        <tissue evidence="22">Blood</tissue>
    </source>
</reference>
<evidence type="ECO:0000256" key="19">
    <source>
        <dbReference type="ARBA" id="ARBA00049669"/>
    </source>
</evidence>
<evidence type="ECO:0000259" key="21">
    <source>
        <dbReference type="PROSITE" id="PS50835"/>
    </source>
</evidence>
<comment type="caution">
    <text evidence="22">The sequence shown here is derived from an EMBL/GenBank/DDBJ whole genome shotgun (WGS) entry which is preliminary data.</text>
</comment>
<dbReference type="GO" id="GO:0019871">
    <property type="term" value="F:sodium channel inhibitor activity"/>
    <property type="evidence" value="ECO:0007669"/>
    <property type="project" value="TreeGrafter"/>
</dbReference>
<evidence type="ECO:0000256" key="17">
    <source>
        <dbReference type="ARBA" id="ARBA00023319"/>
    </source>
</evidence>
<comment type="subunit">
    <text evidence="19">A voltage-gated sodium (Nav) channel consists of an ion-conducting pore-forming alpha subunit functional on its own that is regulated by one or more beta subunits. Forms homodimers and homotrimers. SCN3B is non-covalently associated with alpha subunits and induces the formation of alpha subunit oligomers, including trimers. Interacts with SCN5A/Nav1.5; regulatory subunit of SCN5A/Nav1.5. Interacts with SCN7A/Nav2.1; probable regulatory subunit of SCN7A/Nav2.1. Interacts with SCN10A; regulatory subunit of SCN10A/Nav1.8. Interacts with NFASC; probably involved in targeting the sodium channels to the nodes of Ranvier.</text>
</comment>
<sequence>MTSGGNPGGVSLRRTPKKMIQTRILLHALCFLILVVQVSRPVCVDVPSNTEAVMGKPMKLTCISCMKREEVNAETRVEWYYVSQDDEHIPIYLFDKQPQELDGPWKGRLQWNGSKDLQDVSISFVNITLNDTGTYKCQVFRQFNFDSFYTPSFTDHKIIKLVVREQGKVTKYPSLTTLSD</sequence>
<keyword evidence="7 20" id="KW-0732">Signal</keyword>
<keyword evidence="6" id="KW-0812">Transmembrane</keyword>
<dbReference type="Pfam" id="PF07686">
    <property type="entry name" value="V-set"/>
    <property type="match status" value="1"/>
</dbReference>
<dbReference type="GO" id="GO:0001518">
    <property type="term" value="C:voltage-gated sodium channel complex"/>
    <property type="evidence" value="ECO:0007669"/>
    <property type="project" value="InterPro"/>
</dbReference>
<dbReference type="PANTHER" id="PTHR10546">
    <property type="entry name" value="SODIUM CHANNEL SUBUNIT BETA-1 AND 3"/>
    <property type="match status" value="1"/>
</dbReference>
<keyword evidence="8" id="KW-0851">Voltage-gated channel</keyword>
<evidence type="ECO:0000256" key="5">
    <source>
        <dbReference type="ARBA" id="ARBA00022475"/>
    </source>
</evidence>
<dbReference type="InterPro" id="IPR013783">
    <property type="entry name" value="Ig-like_fold"/>
</dbReference>
<evidence type="ECO:0000313" key="23">
    <source>
        <dbReference type="Proteomes" id="UP000829720"/>
    </source>
</evidence>
<keyword evidence="9" id="KW-1133">Transmembrane helix</keyword>
<evidence type="ECO:0000256" key="2">
    <source>
        <dbReference type="ARBA" id="ARBA00010404"/>
    </source>
</evidence>
<comment type="subcellular location">
    <subcellularLocation>
        <location evidence="1">Cell membrane</location>
        <topology evidence="1">Single-pass type I membrane protein</topology>
    </subcellularLocation>
</comment>
<protein>
    <recommendedName>
        <fullName evidence="18">Sodium channel regulatory subunit beta-3</fullName>
    </recommendedName>
</protein>
<gene>
    <name evidence="22" type="ORF">AGOR_G00124150</name>
</gene>
<accession>A0A8T3D7E7</accession>
<feature type="chain" id="PRO_5035781707" description="Sodium channel regulatory subunit beta-3" evidence="20">
    <location>
        <begin position="42"/>
        <end position="180"/>
    </location>
</feature>
<dbReference type="AlphaFoldDB" id="A0A8T3D7E7"/>
<dbReference type="InterPro" id="IPR027098">
    <property type="entry name" value="Na_channel_b1/b3"/>
</dbReference>
<keyword evidence="14" id="KW-0325">Glycoprotein</keyword>
<evidence type="ECO:0000256" key="15">
    <source>
        <dbReference type="ARBA" id="ARBA00023201"/>
    </source>
</evidence>
<keyword evidence="17" id="KW-0393">Immunoglobulin domain</keyword>
<evidence type="ECO:0000256" key="16">
    <source>
        <dbReference type="ARBA" id="ARBA00023303"/>
    </source>
</evidence>
<feature type="signal peptide" evidence="20">
    <location>
        <begin position="1"/>
        <end position="41"/>
    </location>
</feature>
<evidence type="ECO:0000256" key="4">
    <source>
        <dbReference type="ARBA" id="ARBA00022461"/>
    </source>
</evidence>
<comment type="similarity">
    <text evidence="2">Belongs to the sodium channel auxiliary subunit SCN3B (TC 8.A.17) family.</text>
</comment>